<reference evidence="1 2" key="1">
    <citation type="journal article" date="2011" name="PLoS Genet.">
        <title>Genome sequencing and comparative transcriptomics of the model entomopathogenic fungi Metarhizium anisopliae and M. acridum.</title>
        <authorList>
            <person name="Gao Q."/>
            <person name="Jin K."/>
            <person name="Ying S.H."/>
            <person name="Zhang Y."/>
            <person name="Xiao G."/>
            <person name="Shang Y."/>
            <person name="Duan Z."/>
            <person name="Hu X."/>
            <person name="Xie X.Q."/>
            <person name="Zhou G."/>
            <person name="Peng G."/>
            <person name="Luo Z."/>
            <person name="Huang W."/>
            <person name="Wang B."/>
            <person name="Fang W."/>
            <person name="Wang S."/>
            <person name="Zhong Y."/>
            <person name="Ma L.J."/>
            <person name="St Leger R.J."/>
            <person name="Zhao G.P."/>
            <person name="Pei Y."/>
            <person name="Feng M.G."/>
            <person name="Xia Y."/>
            <person name="Wang C."/>
        </authorList>
    </citation>
    <scope>NUCLEOTIDE SEQUENCE [LARGE SCALE GENOMIC DNA]</scope>
    <source>
        <strain evidence="1 2">CQMa 102</strain>
    </source>
</reference>
<dbReference type="Proteomes" id="UP000002499">
    <property type="component" value="Unassembled WGS sequence"/>
</dbReference>
<dbReference type="HOGENOM" id="CLU_016701_1_0_1"/>
<accession>E9EG71</accession>
<sequence length="585" mass="67186">MGTRGLKIVRFRGRYYIYYNQFDSYFEGLGAEIVASVPTEPDKYQEWLTSMRAQYAAKQRALEQHVYEIRDGSEPDYSFFDELEVLPSELQRLDDFDAEYFYIINLDHEVLTINFSIHWQLGNIPRKDQLWLRAIADSIYPFKPTISLDLCPQEHMASLALKLPRRDRKIAYDFDIVTPNMDIAEPRKAFLTSVLARIMIDYKDTIVRFGREWSPDSFPFRELAFALVSIASGQAKFHSFPAQPCNPRSCCIYGCKQKHLPKSSGCLGQEWAGDCAPLLEFGSMSHRPGDPPGTSPMETMYWHEDVLVSLTLVVDGKAITNAVAWGINKRRASFQVVVLSLFEVSFADVFLYDDDEPLVEVSKSVNLSPLRAKYCVSTHPRERPELKPDREMHRHSGELLMEPSCIGTEERLRTLFPGLAVLVNFFQAAASRRAASKPLVLVPLVNSLAVTANPSTASKSPVALPSELHDRILDFVDYDTWKTCLVVSPKFRRYCLSKYRLDNQTSIVAGPFVEYRKFRLKEEPLLSFDFEDMQTGRIFRMMQDQFRFRTKQYNWMPLIGSDRKALMLDTVVQFEPVQTETLPPT</sequence>
<proteinExistence type="predicted"/>
<evidence type="ECO:0008006" key="3">
    <source>
        <dbReference type="Google" id="ProtNLM"/>
    </source>
</evidence>
<organism evidence="2">
    <name type="scientific">Metarhizium acridum (strain CQMa 102)</name>
    <dbReference type="NCBI Taxonomy" id="655827"/>
    <lineage>
        <taxon>Eukaryota</taxon>
        <taxon>Fungi</taxon>
        <taxon>Dikarya</taxon>
        <taxon>Ascomycota</taxon>
        <taxon>Pezizomycotina</taxon>
        <taxon>Sordariomycetes</taxon>
        <taxon>Hypocreomycetidae</taxon>
        <taxon>Hypocreales</taxon>
        <taxon>Clavicipitaceae</taxon>
        <taxon>Metarhizium</taxon>
    </lineage>
</organism>
<protein>
    <recommendedName>
        <fullName evidence="3">F-box domain-containing protein</fullName>
    </recommendedName>
</protein>
<dbReference type="GeneID" id="19253180"/>
<evidence type="ECO:0000313" key="2">
    <source>
        <dbReference type="Proteomes" id="UP000002499"/>
    </source>
</evidence>
<dbReference type="AlphaFoldDB" id="E9EG71"/>
<dbReference type="InParanoid" id="E9EG71"/>
<gene>
    <name evidence="1" type="ORF">MAC_08869</name>
</gene>
<dbReference type="KEGG" id="maw:19253180"/>
<dbReference type="STRING" id="655827.E9EG71"/>
<keyword evidence="2" id="KW-1185">Reference proteome</keyword>
<dbReference type="OMA" id="EVLTMNH"/>
<name>E9EG71_METAQ</name>
<evidence type="ECO:0000313" key="1">
    <source>
        <dbReference type="EMBL" id="EFY85109.1"/>
    </source>
</evidence>
<dbReference type="eggNOG" id="ENOG502SSGU">
    <property type="taxonomic scope" value="Eukaryota"/>
</dbReference>
<dbReference type="OrthoDB" id="3938867at2759"/>
<dbReference type="EMBL" id="GL698590">
    <property type="protein sequence ID" value="EFY85109.1"/>
    <property type="molecule type" value="Genomic_DNA"/>
</dbReference>